<dbReference type="OMA" id="SPCWNIT"/>
<dbReference type="PROSITE" id="PS00165">
    <property type="entry name" value="DEHYDRATASE_SER_THR"/>
    <property type="match status" value="1"/>
</dbReference>
<dbReference type="FunFam" id="3.40.50.1100:FF:000008">
    <property type="entry name" value="L-threonine dehydratase"/>
    <property type="match status" value="1"/>
</dbReference>
<dbReference type="Proteomes" id="UP000008810">
    <property type="component" value="Chromosome 3"/>
</dbReference>
<dbReference type="NCBIfam" id="TIGR01124">
    <property type="entry name" value="ilvA_2Cterm"/>
    <property type="match status" value="1"/>
</dbReference>
<dbReference type="Pfam" id="PF00585">
    <property type="entry name" value="Thr_dehydrat_C"/>
    <property type="match status" value="2"/>
</dbReference>
<proteinExistence type="inferred from homology"/>
<dbReference type="EnsemblPlants" id="KQJ99825">
    <property type="protein sequence ID" value="KQJ99825"/>
    <property type="gene ID" value="BRADI_3g45427v3"/>
</dbReference>
<reference evidence="18" key="3">
    <citation type="submission" date="2018-08" db="UniProtKB">
        <authorList>
            <consortium name="EnsemblPlants"/>
        </authorList>
    </citation>
    <scope>IDENTIFICATION</scope>
    <source>
        <strain evidence="18">cv. Bd21</strain>
    </source>
</reference>
<evidence type="ECO:0000313" key="18">
    <source>
        <dbReference type="EnsemblPlants" id="KQJ99825"/>
    </source>
</evidence>
<evidence type="ECO:0000256" key="6">
    <source>
        <dbReference type="ARBA" id="ARBA00022528"/>
    </source>
</evidence>
<dbReference type="EMBL" id="CM000882">
    <property type="protein sequence ID" value="KQJ99825.1"/>
    <property type="molecule type" value="Genomic_DNA"/>
</dbReference>
<comment type="pathway">
    <text evidence="4 15">Amino-acid biosynthesis; L-isoleucine biosynthesis; 2-oxobutanoate from L-threonine: step 1/1.</text>
</comment>
<evidence type="ECO:0000256" key="8">
    <source>
        <dbReference type="ARBA" id="ARBA00022624"/>
    </source>
</evidence>
<dbReference type="FunFam" id="3.40.1020.10:FF:000003">
    <property type="entry name" value="Threonine dehydratase"/>
    <property type="match status" value="1"/>
</dbReference>
<comment type="cofactor">
    <cofactor evidence="2 15">
        <name>pyridoxal 5'-phosphate</name>
        <dbReference type="ChEBI" id="CHEBI:597326"/>
    </cofactor>
</comment>
<dbReference type="Gene3D" id="3.40.50.1100">
    <property type="match status" value="2"/>
</dbReference>
<dbReference type="AlphaFoldDB" id="I1IAE1"/>
<dbReference type="Gramene" id="KQJ99825">
    <property type="protein sequence ID" value="KQJ99825"/>
    <property type="gene ID" value="BRADI_3g45427v3"/>
</dbReference>
<dbReference type="RefSeq" id="XP_003572603.1">
    <property type="nucleotide sequence ID" value="XM_003572555.2"/>
</dbReference>
<dbReference type="CDD" id="cd01562">
    <property type="entry name" value="Thr-dehyd"/>
    <property type="match status" value="1"/>
</dbReference>
<keyword evidence="8 15" id="KW-0412">Isoleucine biosynthesis</keyword>
<keyword evidence="11 15" id="KW-0663">Pyridoxal phosphate</keyword>
<dbReference type="SUPFAM" id="SSF53686">
    <property type="entry name" value="Tryptophan synthase beta subunit-like PLP-dependent enzymes"/>
    <property type="match status" value="1"/>
</dbReference>
<comment type="similarity">
    <text evidence="5 15">Belongs to the serine/threonine dehydratase family.</text>
</comment>
<dbReference type="EC" id="4.3.1.19" evidence="15"/>
<evidence type="ECO:0000256" key="13">
    <source>
        <dbReference type="ARBA" id="ARBA00023239"/>
    </source>
</evidence>
<dbReference type="HOGENOM" id="CLU_021152_6_2_1"/>
<dbReference type="GO" id="GO:0009507">
    <property type="term" value="C:chloroplast"/>
    <property type="evidence" value="ECO:0007669"/>
    <property type="project" value="UniProtKB-SubCell"/>
</dbReference>
<dbReference type="NCBIfam" id="NF006674">
    <property type="entry name" value="PRK09224.1"/>
    <property type="match status" value="1"/>
</dbReference>
<keyword evidence="9" id="KW-0934">Plastid</keyword>
<dbReference type="GO" id="GO:0030170">
    <property type="term" value="F:pyridoxal phosphate binding"/>
    <property type="evidence" value="ECO:0007669"/>
    <property type="project" value="InterPro"/>
</dbReference>
<evidence type="ECO:0000313" key="19">
    <source>
        <dbReference type="Proteomes" id="UP000008810"/>
    </source>
</evidence>
<keyword evidence="10" id="KW-0677">Repeat</keyword>
<protein>
    <recommendedName>
        <fullName evidence="15">Threonine dehydratase</fullName>
        <ecNumber evidence="15">4.3.1.19</ecNumber>
    </recommendedName>
    <alternativeName>
        <fullName evidence="15">Threonine deaminase</fullName>
    </alternativeName>
</protein>
<dbReference type="InterPro" id="IPR000634">
    <property type="entry name" value="Ser/Thr_deHydtase_PyrdxlP-BS"/>
</dbReference>
<sequence>MRVAPESLQQASGSLVAVGTRKRGDDDAPGAMEYLTSVLSAKGYDVAMESPLQLAVKLSERLGVSLWIKREDMQPVFSFKLRGAYNMMAKLSQAQLDRGVICSSAGNHAQGVALSAQRLGCDAVIVMPVTTPEIKWRSVERLGATVVLKGDSYEEAQSYAKLRCEQEGRTFVPPFDHPDVISGQGTVGMEIIRQLQGPLHAIFVPVGGGGLIAGIAAYVKRVRPEVKIIGVEPSDANAMALSLCHGQRVMLEHVSGFADGVAVKVVGEETFRLCQELVDGIVLVSREAICASIKEMFEEKRIILEPAGALALAGAEAYCKHYGLKGETVVAIASGANMNFERLRLVTELADVGRKREAVLATFLPEELGGFKKFAELIGRVNITEVRYRDDSGVKYALVLYSVGIYTDDALRAIVARMESSKLKTVNLTDNDLAKDHLRYFIRGRSEIKEEIIFRFIFPERPGPLKKFLDAFSPRGNISLFHYRAPGETGADVLVGVQVPAEDLGEFRSYADNLSYEYTSESNNEIYRLLLHSPEMRCC</sequence>
<evidence type="ECO:0000256" key="9">
    <source>
        <dbReference type="ARBA" id="ARBA00022640"/>
    </source>
</evidence>
<comment type="catalytic activity">
    <reaction evidence="1 15">
        <text>L-threonine = 2-oxobutanoate + NH4(+)</text>
        <dbReference type="Rhea" id="RHEA:22108"/>
        <dbReference type="ChEBI" id="CHEBI:16763"/>
        <dbReference type="ChEBI" id="CHEBI:28938"/>
        <dbReference type="ChEBI" id="CHEBI:57926"/>
        <dbReference type="EC" id="4.3.1.19"/>
    </reaction>
</comment>
<organism evidence="17">
    <name type="scientific">Brachypodium distachyon</name>
    <name type="common">Purple false brome</name>
    <name type="synonym">Trachynia distachya</name>
    <dbReference type="NCBI Taxonomy" id="15368"/>
    <lineage>
        <taxon>Eukaryota</taxon>
        <taxon>Viridiplantae</taxon>
        <taxon>Streptophyta</taxon>
        <taxon>Embryophyta</taxon>
        <taxon>Tracheophyta</taxon>
        <taxon>Spermatophyta</taxon>
        <taxon>Magnoliopsida</taxon>
        <taxon>Liliopsida</taxon>
        <taxon>Poales</taxon>
        <taxon>Poaceae</taxon>
        <taxon>BOP clade</taxon>
        <taxon>Pooideae</taxon>
        <taxon>Stipodae</taxon>
        <taxon>Brachypodieae</taxon>
        <taxon>Brachypodium</taxon>
    </lineage>
</organism>
<dbReference type="PROSITE" id="PS51672">
    <property type="entry name" value="ACT_LIKE"/>
    <property type="match status" value="2"/>
</dbReference>
<dbReference type="GO" id="GO:0009097">
    <property type="term" value="P:isoleucine biosynthetic process"/>
    <property type="evidence" value="ECO:0000318"/>
    <property type="project" value="GO_Central"/>
</dbReference>
<keyword evidence="6" id="KW-0150">Chloroplast</keyword>
<dbReference type="InterPro" id="IPR050147">
    <property type="entry name" value="Ser/Thr_Dehydratase"/>
</dbReference>
<dbReference type="SUPFAM" id="SSF55021">
    <property type="entry name" value="ACT-like"/>
    <property type="match status" value="2"/>
</dbReference>
<keyword evidence="12" id="KW-0809">Transit peptide</keyword>
<dbReference type="InterPro" id="IPR001721">
    <property type="entry name" value="TD_ACT-like"/>
</dbReference>
<dbReference type="InterPro" id="IPR045865">
    <property type="entry name" value="ACT-like_dom_sf"/>
</dbReference>
<evidence type="ECO:0000256" key="10">
    <source>
        <dbReference type="ARBA" id="ARBA00022737"/>
    </source>
</evidence>
<dbReference type="InterPro" id="IPR001926">
    <property type="entry name" value="TrpB-like_PALP"/>
</dbReference>
<keyword evidence="14 15" id="KW-0100">Branched-chain amino acid biosynthesis</keyword>
<evidence type="ECO:0000256" key="12">
    <source>
        <dbReference type="ARBA" id="ARBA00022946"/>
    </source>
</evidence>
<dbReference type="Gene3D" id="3.40.1020.10">
    <property type="entry name" value="Biosynthetic Threonine Deaminase, Domain 3"/>
    <property type="match status" value="1"/>
</dbReference>
<dbReference type="Pfam" id="PF00291">
    <property type="entry name" value="PALP"/>
    <property type="match status" value="1"/>
</dbReference>
<evidence type="ECO:0000256" key="5">
    <source>
        <dbReference type="ARBA" id="ARBA00010869"/>
    </source>
</evidence>
<dbReference type="PANTHER" id="PTHR48078">
    <property type="entry name" value="THREONINE DEHYDRATASE, MITOCHONDRIAL-RELATED"/>
    <property type="match status" value="1"/>
</dbReference>
<evidence type="ECO:0000256" key="4">
    <source>
        <dbReference type="ARBA" id="ARBA00004810"/>
    </source>
</evidence>
<evidence type="ECO:0000256" key="14">
    <source>
        <dbReference type="ARBA" id="ARBA00023304"/>
    </source>
</evidence>
<reference evidence="17" key="2">
    <citation type="submission" date="2017-06" db="EMBL/GenBank/DDBJ databases">
        <title>WGS assembly of Brachypodium distachyon.</title>
        <authorList>
            <consortium name="The International Brachypodium Initiative"/>
            <person name="Lucas S."/>
            <person name="Harmon-Smith M."/>
            <person name="Lail K."/>
            <person name="Tice H."/>
            <person name="Grimwood J."/>
            <person name="Bruce D."/>
            <person name="Barry K."/>
            <person name="Shu S."/>
            <person name="Lindquist E."/>
            <person name="Wang M."/>
            <person name="Pitluck S."/>
            <person name="Vogel J.P."/>
            <person name="Garvin D.F."/>
            <person name="Mockler T.C."/>
            <person name="Schmutz J."/>
            <person name="Rokhsar D."/>
            <person name="Bevan M.W."/>
        </authorList>
    </citation>
    <scope>NUCLEOTIDE SEQUENCE</scope>
    <source>
        <strain evidence="17">Bd21</strain>
    </source>
</reference>
<feature type="domain" description="ACT-like" evidence="16">
    <location>
        <begin position="452"/>
        <end position="523"/>
    </location>
</feature>
<evidence type="ECO:0000256" key="3">
    <source>
        <dbReference type="ARBA" id="ARBA00004229"/>
    </source>
</evidence>
<evidence type="ECO:0000256" key="1">
    <source>
        <dbReference type="ARBA" id="ARBA00001274"/>
    </source>
</evidence>
<accession>I1IAE1</accession>
<dbReference type="PANTHER" id="PTHR48078:SF11">
    <property type="entry name" value="THREONINE DEHYDRATASE, MITOCHONDRIAL"/>
    <property type="match status" value="1"/>
</dbReference>
<keyword evidence="7 15" id="KW-0028">Amino-acid biosynthesis</keyword>
<dbReference type="GeneID" id="100823181"/>
<evidence type="ECO:0000313" key="17">
    <source>
        <dbReference type="EMBL" id="KQJ99825.1"/>
    </source>
</evidence>
<keyword evidence="13 15" id="KW-0456">Lyase</keyword>
<comment type="subcellular location">
    <subcellularLocation>
        <location evidence="3">Plastid</location>
        <location evidence="3">Chloroplast</location>
    </subcellularLocation>
</comment>
<dbReference type="OrthoDB" id="4418812at2759"/>
<keyword evidence="19" id="KW-1185">Reference proteome</keyword>
<dbReference type="GO" id="GO:0004794">
    <property type="term" value="F:threonine deaminase activity"/>
    <property type="evidence" value="ECO:0000318"/>
    <property type="project" value="GO_Central"/>
</dbReference>
<dbReference type="InterPro" id="IPR038110">
    <property type="entry name" value="TD_ACT-like_sf"/>
</dbReference>
<gene>
    <name evidence="18" type="primary">LOC100823181</name>
    <name evidence="17" type="ORF">BRADI_3g45427v3</name>
</gene>
<dbReference type="KEGG" id="bdi:100823181"/>
<dbReference type="InterPro" id="IPR005787">
    <property type="entry name" value="Thr_deHydtase_biosynth"/>
</dbReference>
<dbReference type="InterPro" id="IPR036052">
    <property type="entry name" value="TrpB-like_PALP_sf"/>
</dbReference>
<evidence type="ECO:0000256" key="15">
    <source>
        <dbReference type="RuleBase" id="RU362012"/>
    </source>
</evidence>
<dbReference type="CDD" id="cd04907">
    <property type="entry name" value="ACT_ThrD-I_2"/>
    <property type="match status" value="1"/>
</dbReference>
<feature type="domain" description="ACT-like" evidence="16">
    <location>
        <begin position="358"/>
        <end position="430"/>
    </location>
</feature>
<name>I1IAE1_BRADI</name>
<evidence type="ECO:0000259" key="16">
    <source>
        <dbReference type="PROSITE" id="PS51672"/>
    </source>
</evidence>
<dbReference type="UniPathway" id="UPA00047">
    <property type="reaction ID" value="UER00054"/>
</dbReference>
<dbReference type="eggNOG" id="KOG1250">
    <property type="taxonomic scope" value="Eukaryota"/>
</dbReference>
<reference evidence="17 18" key="1">
    <citation type="journal article" date="2010" name="Nature">
        <title>Genome sequencing and analysis of the model grass Brachypodium distachyon.</title>
        <authorList>
            <consortium name="International Brachypodium Initiative"/>
        </authorList>
    </citation>
    <scope>NUCLEOTIDE SEQUENCE [LARGE SCALE GENOMIC DNA]</scope>
    <source>
        <strain evidence="17 18">Bd21</strain>
    </source>
</reference>
<dbReference type="STRING" id="15368.I1IAE1"/>
<evidence type="ECO:0000256" key="11">
    <source>
        <dbReference type="ARBA" id="ARBA00022898"/>
    </source>
</evidence>
<evidence type="ECO:0000256" key="7">
    <source>
        <dbReference type="ARBA" id="ARBA00022605"/>
    </source>
</evidence>
<evidence type="ECO:0000256" key="2">
    <source>
        <dbReference type="ARBA" id="ARBA00001933"/>
    </source>
</evidence>